<dbReference type="PANTHER" id="PTHR40606">
    <property type="match status" value="1"/>
</dbReference>
<dbReference type="Pfam" id="PF07411">
    <property type="entry name" value="DUF1508"/>
    <property type="match status" value="1"/>
</dbReference>
<gene>
    <name evidence="2" type="ORF">SAMN05216480_11468</name>
</gene>
<dbReference type="InterPro" id="IPR010879">
    <property type="entry name" value="DUF1508"/>
</dbReference>
<protein>
    <recommendedName>
        <fullName evidence="1">DUF1508 domain-containing protein</fullName>
    </recommendedName>
</protein>
<dbReference type="EMBL" id="FPBK01000014">
    <property type="protein sequence ID" value="SFU70296.1"/>
    <property type="molecule type" value="Genomic_DNA"/>
</dbReference>
<evidence type="ECO:0000313" key="2">
    <source>
        <dbReference type="EMBL" id="SFU70296.1"/>
    </source>
</evidence>
<name>A0A1I7IBU3_9FLAO</name>
<dbReference type="InterPro" id="IPR036913">
    <property type="entry name" value="YegP-like_sf"/>
</dbReference>
<sequence length="107" mass="12084">MFKIVFDKEKECFHFLLNSKNGGSLLLKSIAFDSKAEAEKAIDDCRQQVLLKSNIERKTLGNGKFHFIIKDNKRKILADSLFYSSEAGMQNGIEAIRKYIPIAGIDA</sequence>
<dbReference type="Proteomes" id="UP000199138">
    <property type="component" value="Unassembled WGS sequence"/>
</dbReference>
<feature type="domain" description="DUF1508" evidence="1">
    <location>
        <begin position="62"/>
        <end position="105"/>
    </location>
</feature>
<organism evidence="2 3">
    <name type="scientific">Pustulibacterium marinum</name>
    <dbReference type="NCBI Taxonomy" id="1224947"/>
    <lineage>
        <taxon>Bacteria</taxon>
        <taxon>Pseudomonadati</taxon>
        <taxon>Bacteroidota</taxon>
        <taxon>Flavobacteriia</taxon>
        <taxon>Flavobacteriales</taxon>
        <taxon>Flavobacteriaceae</taxon>
        <taxon>Pustulibacterium</taxon>
    </lineage>
</organism>
<evidence type="ECO:0000313" key="3">
    <source>
        <dbReference type="Proteomes" id="UP000199138"/>
    </source>
</evidence>
<dbReference type="PANTHER" id="PTHR40606:SF1">
    <property type="entry name" value="UPF0339 PROTEIN YEGP"/>
    <property type="match status" value="1"/>
</dbReference>
<keyword evidence="3" id="KW-1185">Reference proteome</keyword>
<dbReference type="AlphaFoldDB" id="A0A1I7IBU3"/>
<dbReference type="STRING" id="1224947.SAMN05216480_11468"/>
<accession>A0A1I7IBU3</accession>
<dbReference type="InterPro" id="IPR051141">
    <property type="entry name" value="UPF0339_domain"/>
</dbReference>
<dbReference type="SUPFAM" id="SSF160113">
    <property type="entry name" value="YegP-like"/>
    <property type="match status" value="1"/>
</dbReference>
<dbReference type="OrthoDB" id="9802792at2"/>
<proteinExistence type="predicted"/>
<reference evidence="2 3" key="1">
    <citation type="submission" date="2016-10" db="EMBL/GenBank/DDBJ databases">
        <authorList>
            <person name="de Groot N.N."/>
        </authorList>
    </citation>
    <scope>NUCLEOTIDE SEQUENCE [LARGE SCALE GENOMIC DNA]</scope>
    <source>
        <strain evidence="2 3">CGMCC 1.12333</strain>
    </source>
</reference>
<evidence type="ECO:0000259" key="1">
    <source>
        <dbReference type="Pfam" id="PF07411"/>
    </source>
</evidence>
<dbReference type="Gene3D" id="2.30.29.80">
    <property type="match status" value="1"/>
</dbReference>
<dbReference type="RefSeq" id="WP_093026096.1">
    <property type="nucleotide sequence ID" value="NZ_FPBK01000014.1"/>
</dbReference>